<comment type="similarity">
    <text evidence="1">Belongs to the 'phage' integrase family.</text>
</comment>
<name>A0A2G8I8H9_PREIN</name>
<dbReference type="GO" id="GO:0006310">
    <property type="term" value="P:DNA recombination"/>
    <property type="evidence" value="ECO:0007669"/>
    <property type="project" value="UniProtKB-KW"/>
</dbReference>
<dbReference type="InterPro" id="IPR002104">
    <property type="entry name" value="Integrase_catalytic"/>
</dbReference>
<dbReference type="Pfam" id="PF00589">
    <property type="entry name" value="Phage_integrase"/>
    <property type="match status" value="1"/>
</dbReference>
<dbReference type="PANTHER" id="PTHR30349">
    <property type="entry name" value="PHAGE INTEGRASE-RELATED"/>
    <property type="match status" value="1"/>
</dbReference>
<accession>A0A2G8I8H9</accession>
<evidence type="ECO:0000256" key="4">
    <source>
        <dbReference type="ARBA" id="ARBA00023172"/>
    </source>
</evidence>
<gene>
    <name evidence="8" type="ORF">CTI18_12875</name>
</gene>
<evidence type="ECO:0000259" key="6">
    <source>
        <dbReference type="PROSITE" id="PS51898"/>
    </source>
</evidence>
<dbReference type="Pfam" id="PF17293">
    <property type="entry name" value="Arm-DNA-bind_5"/>
    <property type="match status" value="1"/>
</dbReference>
<dbReference type="EMBL" id="PEKN01000002">
    <property type="protein sequence ID" value="PIK19844.1"/>
    <property type="molecule type" value="Genomic_DNA"/>
</dbReference>
<proteinExistence type="inferred from homology"/>
<feature type="domain" description="Core-binding (CB)" evidence="7">
    <location>
        <begin position="106"/>
        <end position="186"/>
    </location>
</feature>
<dbReference type="SUPFAM" id="SSF56349">
    <property type="entry name" value="DNA breaking-rejoining enzymes"/>
    <property type="match status" value="1"/>
</dbReference>
<protein>
    <submittedName>
        <fullName evidence="8">Integrase</fullName>
    </submittedName>
</protein>
<comment type="caution">
    <text evidence="8">The sequence shown here is derived from an EMBL/GenBank/DDBJ whole genome shotgun (WGS) entry which is preliminary data.</text>
</comment>
<dbReference type="GO" id="GO:0003677">
    <property type="term" value="F:DNA binding"/>
    <property type="evidence" value="ECO:0007669"/>
    <property type="project" value="UniProtKB-UniRule"/>
</dbReference>
<dbReference type="InterPro" id="IPR025269">
    <property type="entry name" value="SAM-like_dom"/>
</dbReference>
<evidence type="ECO:0000259" key="7">
    <source>
        <dbReference type="PROSITE" id="PS51900"/>
    </source>
</evidence>
<dbReference type="InterPro" id="IPR013762">
    <property type="entry name" value="Integrase-like_cat_sf"/>
</dbReference>
<dbReference type="Gene3D" id="1.10.150.130">
    <property type="match status" value="1"/>
</dbReference>
<dbReference type="AlphaFoldDB" id="A0A2G8I8H9"/>
<evidence type="ECO:0000256" key="1">
    <source>
        <dbReference type="ARBA" id="ARBA00008857"/>
    </source>
</evidence>
<dbReference type="InterPro" id="IPR044068">
    <property type="entry name" value="CB"/>
</dbReference>
<evidence type="ECO:0000256" key="5">
    <source>
        <dbReference type="PROSITE-ProRule" id="PRU01248"/>
    </source>
</evidence>
<dbReference type="Pfam" id="PF13102">
    <property type="entry name" value="Phage_int_SAM_5"/>
    <property type="match status" value="1"/>
</dbReference>
<dbReference type="PROSITE" id="PS51898">
    <property type="entry name" value="TYR_RECOMBINASE"/>
    <property type="match status" value="1"/>
</dbReference>
<keyword evidence="2" id="KW-0229">DNA integration</keyword>
<dbReference type="InterPro" id="IPR011010">
    <property type="entry name" value="DNA_brk_join_enz"/>
</dbReference>
<evidence type="ECO:0000313" key="8">
    <source>
        <dbReference type="EMBL" id="PIK19844.1"/>
    </source>
</evidence>
<dbReference type="PROSITE" id="PS51900">
    <property type="entry name" value="CB"/>
    <property type="match status" value="1"/>
</dbReference>
<dbReference type="InterPro" id="IPR050090">
    <property type="entry name" value="Tyrosine_recombinase_XerCD"/>
</dbReference>
<sequence length="383" mass="45188">MKYAMVRLVFDRKHVATKNKTGLVQLEVTYNRKRKWFSTGVKVYADQWSERYKVINSPYTFEYNDILDAQLKQVQDFIKDGIQRNLPFSFDELVSYMKRSGGSDNLTFIEFIAERLLDRGDIRETTKKTHRTLLTALEEFKYIEYFADITTANITRFDDWLHSKNYLQTTIYGYHKRLKAYINEAIKFDYLTANPYRKLKIERGKAKGIRYLTMDELKQIENCTIIDKAVERVRDLFVFQSYTGLSYGDLAKFDFSKTEKQGDCYAIRDTRQKTDEEYFVVILDKALAVLKKYDYKLPIISNEKYNQYLKVVASYAKIDKPISTHWARHTYAVMALSLGVKMEHISKMLGHSSTRITESTYAKVLAADIRKDFEMLQEKLKKR</sequence>
<reference evidence="8 9" key="1">
    <citation type="submission" date="2017-11" db="EMBL/GenBank/DDBJ databases">
        <title>Genome sequencing of Prevotella intermedia KCOM 1653.</title>
        <authorList>
            <person name="Kook J.-K."/>
            <person name="Park S.-N."/>
            <person name="Lim Y.K."/>
        </authorList>
    </citation>
    <scope>NUCLEOTIDE SEQUENCE [LARGE SCALE GENOMIC DNA]</scope>
    <source>
        <strain evidence="8 9">KCOM 1653</strain>
    </source>
</reference>
<evidence type="ECO:0000313" key="9">
    <source>
        <dbReference type="Proteomes" id="UP000230046"/>
    </source>
</evidence>
<keyword evidence="4" id="KW-0233">DNA recombination</keyword>
<evidence type="ECO:0000256" key="3">
    <source>
        <dbReference type="ARBA" id="ARBA00023125"/>
    </source>
</evidence>
<evidence type="ECO:0000256" key="2">
    <source>
        <dbReference type="ARBA" id="ARBA00022908"/>
    </source>
</evidence>
<keyword evidence="3 5" id="KW-0238">DNA-binding</keyword>
<dbReference type="InterPro" id="IPR010998">
    <property type="entry name" value="Integrase_recombinase_N"/>
</dbReference>
<dbReference type="Gene3D" id="1.10.443.10">
    <property type="entry name" value="Intergrase catalytic core"/>
    <property type="match status" value="1"/>
</dbReference>
<dbReference type="CDD" id="cd01185">
    <property type="entry name" value="INTN1_C_like"/>
    <property type="match status" value="1"/>
</dbReference>
<dbReference type="PANTHER" id="PTHR30349:SF64">
    <property type="entry name" value="PROPHAGE INTEGRASE INTD-RELATED"/>
    <property type="match status" value="1"/>
</dbReference>
<organism evidence="8 9">
    <name type="scientific">Prevotella intermedia</name>
    <dbReference type="NCBI Taxonomy" id="28131"/>
    <lineage>
        <taxon>Bacteria</taxon>
        <taxon>Pseudomonadati</taxon>
        <taxon>Bacteroidota</taxon>
        <taxon>Bacteroidia</taxon>
        <taxon>Bacteroidales</taxon>
        <taxon>Prevotellaceae</taxon>
        <taxon>Prevotella</taxon>
    </lineage>
</organism>
<dbReference type="GO" id="GO:0015074">
    <property type="term" value="P:DNA integration"/>
    <property type="evidence" value="ECO:0007669"/>
    <property type="project" value="UniProtKB-KW"/>
</dbReference>
<dbReference type="Proteomes" id="UP000230046">
    <property type="component" value="Unassembled WGS sequence"/>
</dbReference>
<dbReference type="RefSeq" id="WP_099837026.1">
    <property type="nucleotide sequence ID" value="NZ_PEKN01000002.1"/>
</dbReference>
<feature type="domain" description="Tyr recombinase" evidence="6">
    <location>
        <begin position="207"/>
        <end position="374"/>
    </location>
</feature>
<dbReference type="InterPro" id="IPR035386">
    <property type="entry name" value="Arm-DNA-bind_5"/>
</dbReference>